<accession>A0A1A9UI92</accession>
<sequence>MKHAVHGSSLQYAAAQPECFAKISTGARRKCFNDRMVLLGLKEASSTTRYYALLAIRVTDTIDVLQSAYKYKSYSYGDRSGPMTAVTAVFCITCSDELIIIKRYAIASFVINPYFDDQKIGAIKAEIPWELISPLQKT</sequence>
<dbReference type="EnsemblMetazoa" id="GAUT005755-RA">
    <property type="protein sequence ID" value="GAUT005755-PA"/>
    <property type="gene ID" value="GAUT005755"/>
</dbReference>
<dbReference type="VEuPathDB" id="VectorBase:GAUT005755"/>
<dbReference type="Proteomes" id="UP000078200">
    <property type="component" value="Unassembled WGS sequence"/>
</dbReference>
<organism evidence="1 2">
    <name type="scientific">Glossina austeni</name>
    <name type="common">Savannah tsetse fly</name>
    <dbReference type="NCBI Taxonomy" id="7395"/>
    <lineage>
        <taxon>Eukaryota</taxon>
        <taxon>Metazoa</taxon>
        <taxon>Ecdysozoa</taxon>
        <taxon>Arthropoda</taxon>
        <taxon>Hexapoda</taxon>
        <taxon>Insecta</taxon>
        <taxon>Pterygota</taxon>
        <taxon>Neoptera</taxon>
        <taxon>Endopterygota</taxon>
        <taxon>Diptera</taxon>
        <taxon>Brachycera</taxon>
        <taxon>Muscomorpha</taxon>
        <taxon>Hippoboscoidea</taxon>
        <taxon>Glossinidae</taxon>
        <taxon>Glossina</taxon>
    </lineage>
</organism>
<keyword evidence="2" id="KW-1185">Reference proteome</keyword>
<reference evidence="1" key="1">
    <citation type="submission" date="2020-05" db="UniProtKB">
        <authorList>
            <consortium name="EnsemblMetazoa"/>
        </authorList>
    </citation>
    <scope>IDENTIFICATION</scope>
    <source>
        <strain evidence="1">TTRI</strain>
    </source>
</reference>
<evidence type="ECO:0000313" key="1">
    <source>
        <dbReference type="EnsemblMetazoa" id="GAUT005755-PA"/>
    </source>
</evidence>
<evidence type="ECO:0000313" key="2">
    <source>
        <dbReference type="Proteomes" id="UP000078200"/>
    </source>
</evidence>
<name>A0A1A9UI92_GLOAU</name>
<protein>
    <submittedName>
        <fullName evidence="1">Uncharacterized protein</fullName>
    </submittedName>
</protein>
<proteinExistence type="predicted"/>
<dbReference type="AlphaFoldDB" id="A0A1A9UI92"/>